<dbReference type="Proteomes" id="UP001443914">
    <property type="component" value="Unassembled WGS sequence"/>
</dbReference>
<accession>A0AAW1HKZ4</accession>
<dbReference type="PANTHER" id="PTHR35110">
    <property type="entry name" value="EXPRESSED PROTEIN"/>
    <property type="match status" value="1"/>
</dbReference>
<gene>
    <name evidence="1" type="ORF">RND81_11G141600</name>
</gene>
<keyword evidence="2" id="KW-1185">Reference proteome</keyword>
<dbReference type="EMBL" id="JBDFQZ010000011">
    <property type="protein sequence ID" value="KAK9677411.1"/>
    <property type="molecule type" value="Genomic_DNA"/>
</dbReference>
<evidence type="ECO:0000313" key="2">
    <source>
        <dbReference type="Proteomes" id="UP001443914"/>
    </source>
</evidence>
<dbReference type="PANTHER" id="PTHR35110:SF1">
    <property type="entry name" value="EXPRESSED PROTEIN"/>
    <property type="match status" value="1"/>
</dbReference>
<reference evidence="1" key="1">
    <citation type="submission" date="2024-03" db="EMBL/GenBank/DDBJ databases">
        <title>WGS assembly of Saponaria officinalis var. Norfolk2.</title>
        <authorList>
            <person name="Jenkins J."/>
            <person name="Shu S."/>
            <person name="Grimwood J."/>
            <person name="Barry K."/>
            <person name="Goodstein D."/>
            <person name="Schmutz J."/>
            <person name="Leebens-Mack J."/>
            <person name="Osbourn A."/>
        </authorList>
    </citation>
    <scope>NUCLEOTIDE SEQUENCE [LARGE SCALE GENOMIC DNA]</scope>
    <source>
        <strain evidence="1">JIC</strain>
    </source>
</reference>
<proteinExistence type="predicted"/>
<comment type="caution">
    <text evidence="1">The sequence shown here is derived from an EMBL/GenBank/DDBJ whole genome shotgun (WGS) entry which is preliminary data.</text>
</comment>
<name>A0AAW1HKZ4_SAPOF</name>
<evidence type="ECO:0000313" key="1">
    <source>
        <dbReference type="EMBL" id="KAK9677411.1"/>
    </source>
</evidence>
<sequence>MWRRVWSNLTTTTTTTTITGLGESKGGISTTWVRFMSKKKAENLRKINPKVPYPEATSIAQELYNLFHQHGPLTYGAVWTSAQEARVSGLNSKTHMKLMLKWMRGKKMIRQICQQVGSNKKFLLCTPDAAQAELAARSLEVKKPTAKKPPQKRKKHK</sequence>
<dbReference type="AlphaFoldDB" id="A0AAW1HKZ4"/>
<protein>
    <submittedName>
        <fullName evidence="1">Uncharacterized protein</fullName>
    </submittedName>
</protein>
<organism evidence="1 2">
    <name type="scientific">Saponaria officinalis</name>
    <name type="common">Common soapwort</name>
    <name type="synonym">Lychnis saponaria</name>
    <dbReference type="NCBI Taxonomy" id="3572"/>
    <lineage>
        <taxon>Eukaryota</taxon>
        <taxon>Viridiplantae</taxon>
        <taxon>Streptophyta</taxon>
        <taxon>Embryophyta</taxon>
        <taxon>Tracheophyta</taxon>
        <taxon>Spermatophyta</taxon>
        <taxon>Magnoliopsida</taxon>
        <taxon>eudicotyledons</taxon>
        <taxon>Gunneridae</taxon>
        <taxon>Pentapetalae</taxon>
        <taxon>Caryophyllales</taxon>
        <taxon>Caryophyllaceae</taxon>
        <taxon>Caryophylleae</taxon>
        <taxon>Saponaria</taxon>
    </lineage>
</organism>